<proteinExistence type="predicted"/>
<dbReference type="PANTHER" id="PTHR35796">
    <property type="entry name" value="HYPOTHETICAL CYTOSOLIC PROTEIN"/>
    <property type="match status" value="1"/>
</dbReference>
<gene>
    <name evidence="1" type="ORF">F444_13358</name>
</gene>
<accession>A0A080ZU05</accession>
<organism evidence="1 2">
    <name type="scientific">Phytophthora nicotianae P1976</name>
    <dbReference type="NCBI Taxonomy" id="1317066"/>
    <lineage>
        <taxon>Eukaryota</taxon>
        <taxon>Sar</taxon>
        <taxon>Stramenopiles</taxon>
        <taxon>Oomycota</taxon>
        <taxon>Peronosporomycetes</taxon>
        <taxon>Peronosporales</taxon>
        <taxon>Peronosporaceae</taxon>
        <taxon>Phytophthora</taxon>
    </lineage>
</organism>
<dbReference type="PANTHER" id="PTHR35796:SF3">
    <property type="entry name" value="BHLH DOMAIN-CONTAINING PROTEIN"/>
    <property type="match status" value="1"/>
</dbReference>
<comment type="caution">
    <text evidence="1">The sequence shown here is derived from an EMBL/GenBank/DDBJ whole genome shotgun (WGS) entry which is preliminary data.</text>
</comment>
<protein>
    <recommendedName>
        <fullName evidence="3">M96 mating-specific protein family</fullName>
    </recommendedName>
</protein>
<evidence type="ECO:0000313" key="2">
    <source>
        <dbReference type="Proteomes" id="UP000028582"/>
    </source>
</evidence>
<evidence type="ECO:0008006" key="3">
    <source>
        <dbReference type="Google" id="ProtNLM"/>
    </source>
</evidence>
<dbReference type="AlphaFoldDB" id="A0A080ZU05"/>
<reference evidence="1 2" key="1">
    <citation type="submission" date="2013-11" db="EMBL/GenBank/DDBJ databases">
        <title>The Genome Sequence of Phytophthora parasitica P1976.</title>
        <authorList>
            <consortium name="The Broad Institute Genomics Platform"/>
            <person name="Russ C."/>
            <person name="Tyler B."/>
            <person name="Panabieres F."/>
            <person name="Shan W."/>
            <person name="Tripathy S."/>
            <person name="Grunwald N."/>
            <person name="Machado M."/>
            <person name="Johnson C.S."/>
            <person name="Walker B."/>
            <person name="Young S."/>
            <person name="Zeng Q."/>
            <person name="Gargeya S."/>
            <person name="Fitzgerald M."/>
            <person name="Haas B."/>
            <person name="Abouelleil A."/>
            <person name="Allen A.W."/>
            <person name="Alvarado L."/>
            <person name="Arachchi H.M."/>
            <person name="Berlin A.M."/>
            <person name="Chapman S.B."/>
            <person name="Gainer-Dewar J."/>
            <person name="Goldberg J."/>
            <person name="Griggs A."/>
            <person name="Gujja S."/>
            <person name="Hansen M."/>
            <person name="Howarth C."/>
            <person name="Imamovic A."/>
            <person name="Ireland A."/>
            <person name="Larimer J."/>
            <person name="McCowan C."/>
            <person name="Murphy C."/>
            <person name="Pearson M."/>
            <person name="Poon T.W."/>
            <person name="Priest M."/>
            <person name="Roberts A."/>
            <person name="Saif S."/>
            <person name="Shea T."/>
            <person name="Sisk P."/>
            <person name="Sykes S."/>
            <person name="Wortman J."/>
            <person name="Nusbaum C."/>
            <person name="Birren B."/>
        </authorList>
    </citation>
    <scope>NUCLEOTIDE SEQUENCE [LARGE SCALE GENOMIC DNA]</scope>
    <source>
        <strain evidence="1 2">P1976</strain>
    </source>
</reference>
<dbReference type="OrthoDB" id="64619at2759"/>
<sequence length="424" mass="48272">MSFPLLEDDDEAFTEVLALLDEYNAAVEESPRAHSRSKHASPFSSLAESSAWTAFEAAHPITKTTSKHRNGAREMRRREVQFLRTCVKGLETQLTALKEGAQQRAQLRNATTHSGGQSSALMSVWKDLATRQLDQRLASERENSRLKCAMEDQKKVREMLQRALNTRVARRVMETNLTQEKRTRRVHGVPLELSDQEVFQELEMGVDSVYHEAARVFFQADTGDGTCLGVFGEKTLPFDLHTTAEAAWRCLAHAFQHEKYHFSYSRERRKDESGEVAHDDTVCESFGVEIKAPERMADFRIKQVFRRYREADRIVIAWRSYIDPAEFKGQKLEGIRFQEKGSCVIRHPHPTKLHTASNEVTLLRIWHVITPETLANTNGTINSSQFVQDLTDFVLGGSSSASTVQMIENMLIEQSRRNNADCVV</sequence>
<dbReference type="EMBL" id="ANJA01002410">
    <property type="protein sequence ID" value="ETO70116.1"/>
    <property type="molecule type" value="Genomic_DNA"/>
</dbReference>
<dbReference type="Proteomes" id="UP000028582">
    <property type="component" value="Unassembled WGS sequence"/>
</dbReference>
<evidence type="ECO:0000313" key="1">
    <source>
        <dbReference type="EMBL" id="ETO70116.1"/>
    </source>
</evidence>
<name>A0A080ZU05_PHYNI</name>